<comment type="caution">
    <text evidence="1">The sequence shown here is derived from an EMBL/GenBank/DDBJ whole genome shotgun (WGS) entry which is preliminary data.</text>
</comment>
<gene>
    <name evidence="1" type="ORF">S03H2_39939</name>
</gene>
<dbReference type="EMBL" id="BARU01024725">
    <property type="protein sequence ID" value="GAH52604.1"/>
    <property type="molecule type" value="Genomic_DNA"/>
</dbReference>
<sequence length="35" mass="3790">ADEVFPIAGDFEPDEDVDFADFAIFANNWLAGVGD</sequence>
<evidence type="ECO:0000313" key="1">
    <source>
        <dbReference type="EMBL" id="GAH52604.1"/>
    </source>
</evidence>
<organism evidence="1">
    <name type="scientific">marine sediment metagenome</name>
    <dbReference type="NCBI Taxonomy" id="412755"/>
    <lineage>
        <taxon>unclassified sequences</taxon>
        <taxon>metagenomes</taxon>
        <taxon>ecological metagenomes</taxon>
    </lineage>
</organism>
<protein>
    <submittedName>
        <fullName evidence="1">Uncharacterized protein</fullName>
    </submittedName>
</protein>
<dbReference type="AlphaFoldDB" id="X1HFJ9"/>
<feature type="non-terminal residue" evidence="1">
    <location>
        <position position="1"/>
    </location>
</feature>
<name>X1HFJ9_9ZZZZ</name>
<accession>X1HFJ9</accession>
<proteinExistence type="predicted"/>
<reference evidence="1" key="1">
    <citation type="journal article" date="2014" name="Front. Microbiol.">
        <title>High frequency of phylogenetically diverse reductive dehalogenase-homologous genes in deep subseafloor sedimentary metagenomes.</title>
        <authorList>
            <person name="Kawai M."/>
            <person name="Futagami T."/>
            <person name="Toyoda A."/>
            <person name="Takaki Y."/>
            <person name="Nishi S."/>
            <person name="Hori S."/>
            <person name="Arai W."/>
            <person name="Tsubouchi T."/>
            <person name="Morono Y."/>
            <person name="Uchiyama I."/>
            <person name="Ito T."/>
            <person name="Fujiyama A."/>
            <person name="Inagaki F."/>
            <person name="Takami H."/>
        </authorList>
    </citation>
    <scope>NUCLEOTIDE SEQUENCE</scope>
    <source>
        <strain evidence="1">Expedition CK06-06</strain>
    </source>
</reference>